<dbReference type="PANTHER" id="PTHR13416">
    <property type="match status" value="1"/>
</dbReference>
<keyword evidence="3 7" id="KW-0812">Transmembrane</keyword>
<keyword evidence="9" id="KW-1185">Reference proteome</keyword>
<keyword evidence="5 7" id="KW-1133">Transmembrane helix</keyword>
<evidence type="ECO:0000256" key="6">
    <source>
        <dbReference type="ARBA" id="ARBA00023136"/>
    </source>
</evidence>
<evidence type="ECO:0000256" key="5">
    <source>
        <dbReference type="ARBA" id="ARBA00022989"/>
    </source>
</evidence>
<organism evidence="8 9">
    <name type="scientific">Thiorhodovibrio winogradskyi</name>
    <dbReference type="NCBI Taxonomy" id="77007"/>
    <lineage>
        <taxon>Bacteria</taxon>
        <taxon>Pseudomonadati</taxon>
        <taxon>Pseudomonadota</taxon>
        <taxon>Gammaproteobacteria</taxon>
        <taxon>Chromatiales</taxon>
        <taxon>Chromatiaceae</taxon>
        <taxon>Thiorhodovibrio</taxon>
    </lineage>
</organism>
<evidence type="ECO:0000256" key="7">
    <source>
        <dbReference type="SAM" id="Phobius"/>
    </source>
</evidence>
<keyword evidence="4" id="KW-0256">Endoplasmic reticulum</keyword>
<evidence type="ECO:0000313" key="9">
    <source>
        <dbReference type="Proteomes" id="UP001432180"/>
    </source>
</evidence>
<evidence type="ECO:0000256" key="3">
    <source>
        <dbReference type="ARBA" id="ARBA00022692"/>
    </source>
</evidence>
<protein>
    <submittedName>
        <fullName evidence="8">Uncharacterized protein</fullName>
    </submittedName>
</protein>
<accession>A0ABZ0SBG6</accession>
<feature type="transmembrane region" description="Helical" evidence="7">
    <location>
        <begin position="288"/>
        <end position="309"/>
    </location>
</feature>
<dbReference type="InterPro" id="IPR012430">
    <property type="entry name" value="TMEM43_fam"/>
</dbReference>
<dbReference type="PANTHER" id="PTHR13416:SF2">
    <property type="entry name" value="TRANSMEMBRANE PROTEIN 43"/>
    <property type="match status" value="1"/>
</dbReference>
<evidence type="ECO:0000313" key="8">
    <source>
        <dbReference type="EMBL" id="WPL17396.1"/>
    </source>
</evidence>
<keyword evidence="6 7" id="KW-0472">Membrane</keyword>
<evidence type="ECO:0000256" key="2">
    <source>
        <dbReference type="ARBA" id="ARBA00004586"/>
    </source>
</evidence>
<dbReference type="Proteomes" id="UP001432180">
    <property type="component" value="Chromosome"/>
</dbReference>
<feature type="transmembrane region" description="Helical" evidence="7">
    <location>
        <begin position="321"/>
        <end position="344"/>
    </location>
</feature>
<comment type="subcellular location">
    <subcellularLocation>
        <location evidence="1">Endomembrane system</location>
        <topology evidence="1">Multi-pass membrane protein</topology>
    </subcellularLocation>
    <subcellularLocation>
        <location evidence="2">Endoplasmic reticulum membrane</location>
    </subcellularLocation>
</comment>
<dbReference type="RefSeq" id="WP_328987905.1">
    <property type="nucleotide sequence ID" value="NZ_CP121472.1"/>
</dbReference>
<name>A0ABZ0SBG6_9GAMM</name>
<dbReference type="Pfam" id="PF07787">
    <property type="entry name" value="TMEM43"/>
    <property type="match status" value="1"/>
</dbReference>
<gene>
    <name evidence="8" type="ORF">Thiowin_02403</name>
</gene>
<proteinExistence type="predicted"/>
<dbReference type="EMBL" id="CP121472">
    <property type="protein sequence ID" value="WPL17396.1"/>
    <property type="molecule type" value="Genomic_DNA"/>
</dbReference>
<reference evidence="8 9" key="1">
    <citation type="journal article" date="2023" name="Microorganisms">
        <title>Thiorhodovibrio frisius and Trv. litoralis spp. nov., Two Novel Members from a Clade of Fastidious Purple Sulfur Bacteria That Exhibit Unique Red-Shifted Light-Harvesting Capabilities.</title>
        <authorList>
            <person name="Methner A."/>
            <person name="Kuzyk S.B."/>
            <person name="Petersen J."/>
            <person name="Bauer S."/>
            <person name="Brinkmann H."/>
            <person name="Sichau K."/>
            <person name="Wanner G."/>
            <person name="Wolf J."/>
            <person name="Neumann-Schaal M."/>
            <person name="Henke P."/>
            <person name="Tank M."/>
            <person name="Sproer C."/>
            <person name="Bunk B."/>
            <person name="Overmann J."/>
        </authorList>
    </citation>
    <scope>NUCLEOTIDE SEQUENCE [LARGE SCALE GENOMIC DNA]</scope>
    <source>
        <strain evidence="8 9">DSM 6702</strain>
    </source>
</reference>
<sequence>MSMNSYREVSSRSWGSRLAGSVSGILVGLLLVMVAVGLLWWNEGRAVKRARALDEGLSQVVEVAAERVETENQGRLVHLSGRAETKETLTDPVFGLKAQALKLSREVEMYQWRERSSSETREKIGGGTETVTTYNYDRGWESNVIDSDSFKKPEGHINPAQMPYDNWSQTASRVELGAFRLSREQLAKLNDFRRIDLSDSTPGLRLPPGAQLAGSEIYLGQNPGAPQIGDARIRFALVNPQDVSLVAVQQGDSFVPYRASNGNEVSLLEPGVFSAQEMFQAAQDRNRMLTWVLRLVGVLAMFIGFRMLFGTLRVLAAVVPMLGRMVGVAIGLVAGILAATISLITIALAWIFYRPLFGGGLLLLGLALLFGLKRSNQASAPVTADMPASAGSPPPPPPV</sequence>
<feature type="transmembrane region" description="Helical" evidence="7">
    <location>
        <begin position="351"/>
        <end position="372"/>
    </location>
</feature>
<evidence type="ECO:0000256" key="4">
    <source>
        <dbReference type="ARBA" id="ARBA00022824"/>
    </source>
</evidence>
<evidence type="ECO:0000256" key="1">
    <source>
        <dbReference type="ARBA" id="ARBA00004127"/>
    </source>
</evidence>
<feature type="transmembrane region" description="Helical" evidence="7">
    <location>
        <begin position="20"/>
        <end position="41"/>
    </location>
</feature>